<name>A0A6C0M3V6_9ZZZZ</name>
<proteinExistence type="predicted"/>
<sequence length="101" mass="11726">MEVSLEPFSDPSEGSTYETRILYTGLGRVNLHTRMLQYMQPLSNGCVYFRETPMPDGIVSRIYHTEYARVTEYTKPRRWKEVVGDKVFHFTVCGSLTPKQT</sequence>
<dbReference type="AlphaFoldDB" id="A0A6C0M3V6"/>
<organism evidence="1">
    <name type="scientific">viral metagenome</name>
    <dbReference type="NCBI Taxonomy" id="1070528"/>
    <lineage>
        <taxon>unclassified sequences</taxon>
        <taxon>metagenomes</taxon>
        <taxon>organismal metagenomes</taxon>
    </lineage>
</organism>
<reference evidence="1" key="1">
    <citation type="journal article" date="2020" name="Nature">
        <title>Giant virus diversity and host interactions through global metagenomics.</title>
        <authorList>
            <person name="Schulz F."/>
            <person name="Roux S."/>
            <person name="Paez-Espino D."/>
            <person name="Jungbluth S."/>
            <person name="Walsh D.A."/>
            <person name="Denef V.J."/>
            <person name="McMahon K.D."/>
            <person name="Konstantinidis K.T."/>
            <person name="Eloe-Fadrosh E.A."/>
            <person name="Kyrpides N.C."/>
            <person name="Woyke T."/>
        </authorList>
    </citation>
    <scope>NUCLEOTIDE SEQUENCE</scope>
    <source>
        <strain evidence="1">GVMAG-S-1035231-58</strain>
    </source>
</reference>
<evidence type="ECO:0000313" key="1">
    <source>
        <dbReference type="EMBL" id="QHU36474.1"/>
    </source>
</evidence>
<dbReference type="EMBL" id="MN740639">
    <property type="protein sequence ID" value="QHU36474.1"/>
    <property type="molecule type" value="Genomic_DNA"/>
</dbReference>
<protein>
    <submittedName>
        <fullName evidence="1">Uncharacterized protein</fullName>
    </submittedName>
</protein>
<accession>A0A6C0M3V6</accession>